<name>A0ACC0F972_9ERIC</name>
<dbReference type="EMBL" id="CM045772">
    <property type="protein sequence ID" value="KAI7985242.1"/>
    <property type="molecule type" value="Genomic_DNA"/>
</dbReference>
<evidence type="ECO:0000313" key="1">
    <source>
        <dbReference type="EMBL" id="KAI7985242.1"/>
    </source>
</evidence>
<protein>
    <submittedName>
        <fullName evidence="1">Uncharacterized protein</fullName>
    </submittedName>
</protein>
<keyword evidence="2" id="KW-1185">Reference proteome</keyword>
<evidence type="ECO:0000313" key="2">
    <source>
        <dbReference type="Proteomes" id="UP001060215"/>
    </source>
</evidence>
<accession>A0ACC0F972</accession>
<sequence>MRLQGMGFMDCTHCTMSTYLAIFLQLEAI</sequence>
<proteinExistence type="predicted"/>
<dbReference type="Proteomes" id="UP001060215">
    <property type="component" value="Chromosome 15"/>
</dbReference>
<comment type="caution">
    <text evidence="1">The sequence shown here is derived from an EMBL/GenBank/DDBJ whole genome shotgun (WGS) entry which is preliminary data.</text>
</comment>
<gene>
    <name evidence="1" type="ORF">LOK49_LG14G02138</name>
</gene>
<reference evidence="1 2" key="1">
    <citation type="journal article" date="2022" name="Plant J.">
        <title>Chromosome-level genome of Camellia lanceoleosa provides a valuable resource for understanding genome evolution and self-incompatibility.</title>
        <authorList>
            <person name="Gong W."/>
            <person name="Xiao S."/>
            <person name="Wang L."/>
            <person name="Liao Z."/>
            <person name="Chang Y."/>
            <person name="Mo W."/>
            <person name="Hu G."/>
            <person name="Li W."/>
            <person name="Zhao G."/>
            <person name="Zhu H."/>
            <person name="Hu X."/>
            <person name="Ji K."/>
            <person name="Xiang X."/>
            <person name="Song Q."/>
            <person name="Yuan D."/>
            <person name="Jin S."/>
            <person name="Zhang L."/>
        </authorList>
    </citation>
    <scope>NUCLEOTIDE SEQUENCE [LARGE SCALE GENOMIC DNA]</scope>
    <source>
        <strain evidence="1">SQ_2022a</strain>
    </source>
</reference>
<organism evidence="1 2">
    <name type="scientific">Camellia lanceoleosa</name>
    <dbReference type="NCBI Taxonomy" id="1840588"/>
    <lineage>
        <taxon>Eukaryota</taxon>
        <taxon>Viridiplantae</taxon>
        <taxon>Streptophyta</taxon>
        <taxon>Embryophyta</taxon>
        <taxon>Tracheophyta</taxon>
        <taxon>Spermatophyta</taxon>
        <taxon>Magnoliopsida</taxon>
        <taxon>eudicotyledons</taxon>
        <taxon>Gunneridae</taxon>
        <taxon>Pentapetalae</taxon>
        <taxon>asterids</taxon>
        <taxon>Ericales</taxon>
        <taxon>Theaceae</taxon>
        <taxon>Camellia</taxon>
    </lineage>
</organism>